<dbReference type="AlphaFoldDB" id="A0A2V2V849"/>
<dbReference type="VEuPathDB" id="TriTrypDB:TcCLB.507837.100"/>
<protein>
    <submittedName>
        <fullName evidence="1">Uncharacterized protein</fullName>
    </submittedName>
</protein>
<name>A0A2V2V849_TRYCR</name>
<dbReference type="VEuPathDB" id="TriTrypDB:C4B63_93g82"/>
<dbReference type="Proteomes" id="UP000246078">
    <property type="component" value="Unassembled WGS sequence"/>
</dbReference>
<reference evidence="1 2" key="1">
    <citation type="journal article" date="2018" name="Microb. Genom.">
        <title>Expanding an expanded genome: long-read sequencing of Trypanosoma cruzi.</title>
        <authorList>
            <person name="Berna L."/>
            <person name="Rodriguez M."/>
            <person name="Chiribao M.L."/>
            <person name="Parodi-Talice A."/>
            <person name="Pita S."/>
            <person name="Rijo G."/>
            <person name="Alvarez-Valin F."/>
            <person name="Robello C."/>
        </authorList>
    </citation>
    <scope>NUCLEOTIDE SEQUENCE [LARGE SCALE GENOMIC DNA]</scope>
    <source>
        <strain evidence="1 2">TCC</strain>
    </source>
</reference>
<sequence length="188" mass="21412">MLQLLNPEGISAAQPREWEEKLRAEMQRVECHKNQLAQPIVSDADDVLQPFTDHYHKVEVTIDDSKARLQDERQRSPSFVVELRNAHQMRVDAIAVCEEALETREKERRERLKKTLVEFVEALTKSATQASALPTSWRSGRFMTSTSISAKTKLVGKHCWHNCAAEKSCGNGTIAASWRMCTVCRWSS</sequence>
<dbReference type="VEuPathDB" id="TriTrypDB:ECC02_005137"/>
<dbReference type="VEuPathDB" id="TriTrypDB:TCSYLVIO_008392"/>
<organism evidence="1 2">
    <name type="scientific">Trypanosoma cruzi</name>
    <dbReference type="NCBI Taxonomy" id="5693"/>
    <lineage>
        <taxon>Eukaryota</taxon>
        <taxon>Discoba</taxon>
        <taxon>Euglenozoa</taxon>
        <taxon>Kinetoplastea</taxon>
        <taxon>Metakinetoplastina</taxon>
        <taxon>Trypanosomatida</taxon>
        <taxon>Trypanosomatidae</taxon>
        <taxon>Trypanosoma</taxon>
        <taxon>Schizotrypanum</taxon>
    </lineage>
</organism>
<dbReference type="VEuPathDB" id="TriTrypDB:C3747_366g32"/>
<evidence type="ECO:0000313" key="2">
    <source>
        <dbReference type="Proteomes" id="UP000246078"/>
    </source>
</evidence>
<comment type="caution">
    <text evidence="1">The sequence shown here is derived from an EMBL/GenBank/DDBJ whole genome shotgun (WGS) entry which is preliminary data.</text>
</comment>
<dbReference type="VEuPathDB" id="TriTrypDB:TcCL_ESM01648"/>
<dbReference type="VEuPathDB" id="TriTrypDB:TcBrA4_0026300"/>
<gene>
    <name evidence="1" type="ORF">C3747_366g32</name>
</gene>
<accession>A0A2V2V849</accession>
<evidence type="ECO:0000313" key="1">
    <source>
        <dbReference type="EMBL" id="PWU90493.1"/>
    </source>
</evidence>
<proteinExistence type="predicted"/>
<dbReference type="EMBL" id="PRFC01000366">
    <property type="protein sequence ID" value="PWU90493.1"/>
    <property type="molecule type" value="Genomic_DNA"/>
</dbReference>
<dbReference type="VEuPathDB" id="TriTrypDB:Tc_MARK_7278"/>
<dbReference type="VEuPathDB" id="TriTrypDB:TcG_07109"/>